<proteinExistence type="predicted"/>
<reference evidence="1 2" key="1">
    <citation type="submission" date="2018-08" db="EMBL/GenBank/DDBJ databases">
        <title>A genome reference for cultivated species of the human gut microbiota.</title>
        <authorList>
            <person name="Zou Y."/>
            <person name="Xue W."/>
            <person name="Luo G."/>
        </authorList>
    </citation>
    <scope>NUCLEOTIDE SEQUENCE [LARGE SCALE GENOMIC DNA]</scope>
    <source>
        <strain evidence="1 2">AM40-30BH</strain>
    </source>
</reference>
<name>A0A413VBP3_9BACE</name>
<dbReference type="EMBL" id="QSGO01000024">
    <property type="protein sequence ID" value="RHB31036.1"/>
    <property type="molecule type" value="Genomic_DNA"/>
</dbReference>
<accession>A0A413VBP3</accession>
<evidence type="ECO:0000313" key="1">
    <source>
        <dbReference type="EMBL" id="RHB31036.1"/>
    </source>
</evidence>
<organism evidence="1 2">
    <name type="scientific">Bacteroides nordii</name>
    <dbReference type="NCBI Taxonomy" id="291645"/>
    <lineage>
        <taxon>Bacteria</taxon>
        <taxon>Pseudomonadati</taxon>
        <taxon>Bacteroidota</taxon>
        <taxon>Bacteroidia</taxon>
        <taxon>Bacteroidales</taxon>
        <taxon>Bacteroidaceae</taxon>
        <taxon>Bacteroides</taxon>
    </lineage>
</organism>
<gene>
    <name evidence="1" type="ORF">DW888_18360</name>
</gene>
<dbReference type="AlphaFoldDB" id="A0A413VBP3"/>
<protein>
    <submittedName>
        <fullName evidence="1">Uncharacterized protein</fullName>
    </submittedName>
</protein>
<dbReference type="Proteomes" id="UP000284379">
    <property type="component" value="Unassembled WGS sequence"/>
</dbReference>
<dbReference type="RefSeq" id="WP_007484733.1">
    <property type="nucleotide sequence ID" value="NZ_CABJFV010000024.1"/>
</dbReference>
<sequence length="156" mass="18659">MYEISELGIEVKQADSEVIELICLMGLANQTNQEKYELIKPFFERLNLYCDEFCLRLEKDTDLFAIPLSTIACVEYEEEDDILFILFKKSRHLHSFNINLKIHTIYIIKEEHNCIFEFFLNTYNRIRIIFIGYKLKRKTAKYIKRLILNNNSKTDS</sequence>
<evidence type="ECO:0000313" key="2">
    <source>
        <dbReference type="Proteomes" id="UP000284379"/>
    </source>
</evidence>
<dbReference type="GeneID" id="69501404"/>
<comment type="caution">
    <text evidence="1">The sequence shown here is derived from an EMBL/GenBank/DDBJ whole genome shotgun (WGS) entry which is preliminary data.</text>
</comment>